<evidence type="ECO:0000256" key="2">
    <source>
        <dbReference type="ARBA" id="ARBA00023274"/>
    </source>
</evidence>
<dbReference type="GO" id="GO:0005840">
    <property type="term" value="C:ribosome"/>
    <property type="evidence" value="ECO:0007669"/>
    <property type="project" value="UniProtKB-KW"/>
</dbReference>
<dbReference type="RefSeq" id="WP_096165982.1">
    <property type="nucleotide sequence ID" value="NZ_JBQQIH010000037.1"/>
</dbReference>
<accession>A0A2A3YMP9</accession>
<dbReference type="Proteomes" id="UP000218598">
    <property type="component" value="Unassembled WGS sequence"/>
</dbReference>
<protein>
    <recommendedName>
        <fullName evidence="3">Large ribosomal subunit protein bL31B</fullName>
    </recommendedName>
</protein>
<dbReference type="HAMAP" id="MF_00502">
    <property type="entry name" value="Ribosomal_bL31_2"/>
    <property type="match status" value="1"/>
</dbReference>
<organism evidence="4 5">
    <name type="scientific">Brachybacterium alimentarium</name>
    <dbReference type="NCBI Taxonomy" id="47845"/>
    <lineage>
        <taxon>Bacteria</taxon>
        <taxon>Bacillati</taxon>
        <taxon>Actinomycetota</taxon>
        <taxon>Actinomycetes</taxon>
        <taxon>Micrococcales</taxon>
        <taxon>Dermabacteraceae</taxon>
        <taxon>Brachybacterium</taxon>
    </lineage>
</organism>
<name>A0A2A3YMP9_9MICO</name>
<sequence>MKKNIHPEYRPVVFRDASAGQSFLTNSTCTSSTTMTWEDGKEYPVIDVDVSSASHPFHTGRAAVRDAAGRVARFRQRYVRAGVLTA</sequence>
<dbReference type="InterPro" id="IPR042105">
    <property type="entry name" value="Ribosomal_bL31_sf"/>
</dbReference>
<comment type="subunit">
    <text evidence="3">Part of the 50S ribosomal subunit.</text>
</comment>
<dbReference type="NCBIfam" id="TIGR00105">
    <property type="entry name" value="L31"/>
    <property type="match status" value="1"/>
</dbReference>
<dbReference type="AlphaFoldDB" id="A0A2A3YMP9"/>
<dbReference type="Gene3D" id="4.10.830.30">
    <property type="entry name" value="Ribosomal protein L31"/>
    <property type="match status" value="1"/>
</dbReference>
<dbReference type="InterPro" id="IPR027493">
    <property type="entry name" value="Ribosomal_bL31_B"/>
</dbReference>
<reference evidence="4 5" key="1">
    <citation type="journal article" date="2017" name="Elife">
        <title>Extensive horizontal gene transfer in cheese-associated bacteria.</title>
        <authorList>
            <person name="Bonham K.S."/>
            <person name="Wolfe B.E."/>
            <person name="Dutton R.J."/>
        </authorList>
    </citation>
    <scope>NUCLEOTIDE SEQUENCE [LARGE SCALE GENOMIC DNA]</scope>
    <source>
        <strain evidence="4 5">341_9</strain>
    </source>
</reference>
<evidence type="ECO:0000313" key="4">
    <source>
        <dbReference type="EMBL" id="PCC40590.1"/>
    </source>
</evidence>
<evidence type="ECO:0000256" key="1">
    <source>
        <dbReference type="ARBA" id="ARBA00022980"/>
    </source>
</evidence>
<dbReference type="EMBL" id="NRGR01000005">
    <property type="protein sequence ID" value="PCC40590.1"/>
    <property type="molecule type" value="Genomic_DNA"/>
</dbReference>
<evidence type="ECO:0000313" key="5">
    <source>
        <dbReference type="Proteomes" id="UP000218598"/>
    </source>
</evidence>
<keyword evidence="5" id="KW-1185">Reference proteome</keyword>
<dbReference type="InterPro" id="IPR034704">
    <property type="entry name" value="Ribosomal_bL28/bL31-like_sf"/>
</dbReference>
<comment type="caution">
    <text evidence="4">The sequence shown here is derived from an EMBL/GenBank/DDBJ whole genome shotgun (WGS) entry which is preliminary data.</text>
</comment>
<dbReference type="PANTHER" id="PTHR33280:SF1">
    <property type="entry name" value="LARGE RIBOSOMAL SUBUNIT PROTEIN BL31C"/>
    <property type="match status" value="1"/>
</dbReference>
<comment type="similarity">
    <text evidence="3">Belongs to the bacterial ribosomal protein bL31 family. Type B subfamily.</text>
</comment>
<dbReference type="GO" id="GO:0006412">
    <property type="term" value="P:translation"/>
    <property type="evidence" value="ECO:0007669"/>
    <property type="project" value="UniProtKB-UniRule"/>
</dbReference>
<gene>
    <name evidence="3" type="primary">rpmE2</name>
    <name evidence="4" type="ORF">CIK66_02100</name>
</gene>
<keyword evidence="1 3" id="KW-0689">Ribosomal protein</keyword>
<dbReference type="PRINTS" id="PR01249">
    <property type="entry name" value="RIBOSOMALL31"/>
</dbReference>
<dbReference type="InterPro" id="IPR002150">
    <property type="entry name" value="Ribosomal_bL31"/>
</dbReference>
<proteinExistence type="inferred from homology"/>
<dbReference type="NCBIfam" id="NF002462">
    <property type="entry name" value="PRK01678.1"/>
    <property type="match status" value="1"/>
</dbReference>
<evidence type="ECO:0000256" key="3">
    <source>
        <dbReference type="HAMAP-Rule" id="MF_00502"/>
    </source>
</evidence>
<dbReference type="GO" id="GO:0003735">
    <property type="term" value="F:structural constituent of ribosome"/>
    <property type="evidence" value="ECO:0007669"/>
    <property type="project" value="InterPro"/>
</dbReference>
<keyword evidence="2 3" id="KW-0687">Ribonucleoprotein</keyword>
<dbReference type="GeneID" id="95328127"/>
<dbReference type="PANTHER" id="PTHR33280">
    <property type="entry name" value="50S RIBOSOMAL PROTEIN L31, CHLOROPLASTIC"/>
    <property type="match status" value="1"/>
</dbReference>
<dbReference type="SUPFAM" id="SSF143800">
    <property type="entry name" value="L28p-like"/>
    <property type="match status" value="1"/>
</dbReference>
<dbReference type="GO" id="GO:1990904">
    <property type="term" value="C:ribonucleoprotein complex"/>
    <property type="evidence" value="ECO:0007669"/>
    <property type="project" value="UniProtKB-KW"/>
</dbReference>
<dbReference type="Pfam" id="PF01197">
    <property type="entry name" value="Ribosomal_L31"/>
    <property type="match status" value="1"/>
</dbReference>